<evidence type="ECO:0000313" key="1">
    <source>
        <dbReference type="EMBL" id="KRM54747.1"/>
    </source>
</evidence>
<comment type="caution">
    <text evidence="1">The sequence shown here is derived from an EMBL/GenBank/DDBJ whole genome shotgun (WGS) entry which is preliminary data.</text>
</comment>
<dbReference type="Proteomes" id="UP000051679">
    <property type="component" value="Unassembled WGS sequence"/>
</dbReference>
<name>A0A0R1ZRX7_9LACO</name>
<organism evidence="1 2">
    <name type="scientific">Lacticaseibacillus sharpeae JCM 1186 = DSM 20505</name>
    <dbReference type="NCBI Taxonomy" id="1291052"/>
    <lineage>
        <taxon>Bacteria</taxon>
        <taxon>Bacillati</taxon>
        <taxon>Bacillota</taxon>
        <taxon>Bacilli</taxon>
        <taxon>Lactobacillales</taxon>
        <taxon>Lactobacillaceae</taxon>
        <taxon>Lacticaseibacillus</taxon>
    </lineage>
</organism>
<proteinExistence type="predicted"/>
<keyword evidence="2" id="KW-1185">Reference proteome</keyword>
<reference evidence="1 2" key="1">
    <citation type="journal article" date="2015" name="Genome Announc.">
        <title>Expanding the biotechnology potential of lactobacilli through comparative genomics of 213 strains and associated genera.</title>
        <authorList>
            <person name="Sun Z."/>
            <person name="Harris H.M."/>
            <person name="McCann A."/>
            <person name="Guo C."/>
            <person name="Argimon S."/>
            <person name="Zhang W."/>
            <person name="Yang X."/>
            <person name="Jeffery I.B."/>
            <person name="Cooney J.C."/>
            <person name="Kagawa T.F."/>
            <person name="Liu W."/>
            <person name="Song Y."/>
            <person name="Salvetti E."/>
            <person name="Wrobel A."/>
            <person name="Rasinkangas P."/>
            <person name="Parkhill J."/>
            <person name="Rea M.C."/>
            <person name="O'Sullivan O."/>
            <person name="Ritari J."/>
            <person name="Douillard F.P."/>
            <person name="Paul Ross R."/>
            <person name="Yang R."/>
            <person name="Briner A.E."/>
            <person name="Felis G.E."/>
            <person name="de Vos W.M."/>
            <person name="Barrangou R."/>
            <person name="Klaenhammer T.R."/>
            <person name="Caufield P.W."/>
            <person name="Cui Y."/>
            <person name="Zhang H."/>
            <person name="O'Toole P.W."/>
        </authorList>
    </citation>
    <scope>NUCLEOTIDE SEQUENCE [LARGE SCALE GENOMIC DNA]</scope>
    <source>
        <strain evidence="1 2">DSM 20505</strain>
    </source>
</reference>
<accession>A0A0R1ZRX7</accession>
<dbReference type="EMBL" id="AYYO01000044">
    <property type="protein sequence ID" value="KRM54747.1"/>
    <property type="molecule type" value="Genomic_DNA"/>
</dbReference>
<gene>
    <name evidence="1" type="ORF">FC18_GL002161</name>
</gene>
<sequence>MMVEHIAALAVIGCCCVTVATVSAAHHELVLPAREEAYAAQAALNAIRITNANPTGGMQVKTPLAFDKYAATVVGDKIEVKKVGTDKKWTFTRRLHTH</sequence>
<dbReference type="STRING" id="1291052.FC18_GL002161"/>
<dbReference type="RefSeq" id="WP_156300803.1">
    <property type="nucleotide sequence ID" value="NZ_AYYO01000044.1"/>
</dbReference>
<protein>
    <submittedName>
        <fullName evidence="1">Uncharacterized protein</fullName>
    </submittedName>
</protein>
<dbReference type="AlphaFoldDB" id="A0A0R1ZRX7"/>
<dbReference type="PATRIC" id="fig|1291052.5.peg.2225"/>
<evidence type="ECO:0000313" key="2">
    <source>
        <dbReference type="Proteomes" id="UP000051679"/>
    </source>
</evidence>